<evidence type="ECO:0000256" key="4">
    <source>
        <dbReference type="ARBA" id="ARBA00023239"/>
    </source>
</evidence>
<reference evidence="7 8" key="1">
    <citation type="submission" date="2019-06" db="EMBL/GenBank/DDBJ databases">
        <title>A chromosomal-level reference genome of Carpinus fangiana (Coryloideae, Betulaceae).</title>
        <authorList>
            <person name="Yang X."/>
            <person name="Wang Z."/>
            <person name="Zhang L."/>
            <person name="Hao G."/>
            <person name="Liu J."/>
            <person name="Yang Y."/>
        </authorList>
    </citation>
    <scope>NUCLEOTIDE SEQUENCE [LARGE SCALE GENOMIC DNA]</scope>
    <source>
        <strain evidence="7">Cfa_2016G</strain>
        <tissue evidence="7">Leaf</tissue>
    </source>
</reference>
<dbReference type="GO" id="GO:0016846">
    <property type="term" value="F:carbon-sulfur lyase activity"/>
    <property type="evidence" value="ECO:0007669"/>
    <property type="project" value="InterPro"/>
</dbReference>
<comment type="caution">
    <text evidence="7">The sequence shown here is derived from an EMBL/GenBank/DDBJ whole genome shotgun (WGS) entry which is preliminary data.</text>
</comment>
<organism evidence="7 8">
    <name type="scientific">Carpinus fangiana</name>
    <dbReference type="NCBI Taxonomy" id="176857"/>
    <lineage>
        <taxon>Eukaryota</taxon>
        <taxon>Viridiplantae</taxon>
        <taxon>Streptophyta</taxon>
        <taxon>Embryophyta</taxon>
        <taxon>Tracheophyta</taxon>
        <taxon>Spermatophyta</taxon>
        <taxon>Magnoliopsida</taxon>
        <taxon>eudicotyledons</taxon>
        <taxon>Gunneridae</taxon>
        <taxon>Pentapetalae</taxon>
        <taxon>rosids</taxon>
        <taxon>fabids</taxon>
        <taxon>Fagales</taxon>
        <taxon>Betulaceae</taxon>
        <taxon>Carpinus</taxon>
    </lineage>
</organism>
<evidence type="ECO:0000256" key="1">
    <source>
        <dbReference type="ARBA" id="ARBA00005495"/>
    </source>
</evidence>
<dbReference type="AlphaFoldDB" id="A0A5N6KRL6"/>
<keyword evidence="3" id="KW-0862">Zinc</keyword>
<dbReference type="InterPro" id="IPR006913">
    <property type="entry name" value="CENP-V/GFA"/>
</dbReference>
<dbReference type="PANTHER" id="PTHR33337:SF40">
    <property type="entry name" value="CENP-V_GFA DOMAIN-CONTAINING PROTEIN-RELATED"/>
    <property type="match status" value="1"/>
</dbReference>
<name>A0A5N6KRL6_9ROSI</name>
<dbReference type="PROSITE" id="PS51891">
    <property type="entry name" value="CENP_V_GFA"/>
    <property type="match status" value="1"/>
</dbReference>
<dbReference type="InterPro" id="IPR011057">
    <property type="entry name" value="Mss4-like_sf"/>
</dbReference>
<dbReference type="Gene3D" id="3.90.1590.10">
    <property type="entry name" value="glutathione-dependent formaldehyde- activating enzyme (gfa)"/>
    <property type="match status" value="2"/>
</dbReference>
<comment type="similarity">
    <text evidence="1">Belongs to the Gfa family.</text>
</comment>
<dbReference type="Proteomes" id="UP000327013">
    <property type="component" value="Unassembled WGS sequence"/>
</dbReference>
<keyword evidence="2" id="KW-0479">Metal-binding</keyword>
<evidence type="ECO:0000313" key="8">
    <source>
        <dbReference type="Proteomes" id="UP000327013"/>
    </source>
</evidence>
<dbReference type="EMBL" id="VIBQ01000010">
    <property type="protein sequence ID" value="KAB8339103.1"/>
    <property type="molecule type" value="Genomic_DNA"/>
</dbReference>
<dbReference type="GO" id="GO:0046872">
    <property type="term" value="F:metal ion binding"/>
    <property type="evidence" value="ECO:0007669"/>
    <property type="project" value="UniProtKB-KW"/>
</dbReference>
<evidence type="ECO:0000313" key="7">
    <source>
        <dbReference type="EMBL" id="KAB8339103.1"/>
    </source>
</evidence>
<feature type="domain" description="CENP-V/GFA" evidence="6">
    <location>
        <begin position="9"/>
        <end position="112"/>
    </location>
</feature>
<feature type="region of interest" description="Disordered" evidence="5">
    <location>
        <begin position="367"/>
        <end position="396"/>
    </location>
</feature>
<evidence type="ECO:0000256" key="3">
    <source>
        <dbReference type="ARBA" id="ARBA00022833"/>
    </source>
</evidence>
<sequence>MALAITTKIEATCHCKSHSFTSIVPTSSLPLQASLCHCTSCRRCTGNLHTTGTPWPSLPEDHSLERYEFSPNVFIFFCGKCSQKMFWYVPKTGAYEVFTACLPHDKGLLQYNNHIFVGDTIDGGNSAWLLNPHPETGAHNMPVPRWAGFSDKSDKLDADWPANVGLKDEHELTHGDELPIRCHCGGVNLRLARPDYRNVDKDKVPWFVDPISRRKWLAINCLCNSCRTTFSVDIVPLSFVEMKSIHSTSPGSSNFPNNVNDLSEAVAKGDSAVGTLTRYQSSAGVIRYHCKRCSASVFYTNTNNSSRQEMLDLAVGLVDSPDGARAEGMFWWQFTNNANGDNCSLFEDVKDGWRAEVAKSFRSERKRWRERKGWSVDEQTVEESQRESEENGDMLI</sequence>
<keyword evidence="4" id="KW-0456">Lyase</keyword>
<dbReference type="PANTHER" id="PTHR33337">
    <property type="entry name" value="GFA DOMAIN-CONTAINING PROTEIN"/>
    <property type="match status" value="1"/>
</dbReference>
<evidence type="ECO:0000256" key="2">
    <source>
        <dbReference type="ARBA" id="ARBA00022723"/>
    </source>
</evidence>
<proteinExistence type="inferred from homology"/>
<gene>
    <name evidence="7" type="ORF">FH972_022039</name>
</gene>
<protein>
    <recommendedName>
        <fullName evidence="6">CENP-V/GFA domain-containing protein</fullName>
    </recommendedName>
</protein>
<dbReference type="OrthoDB" id="5422068at2759"/>
<dbReference type="SUPFAM" id="SSF51316">
    <property type="entry name" value="Mss4-like"/>
    <property type="match status" value="2"/>
</dbReference>
<accession>A0A5N6KRL6</accession>
<keyword evidence="8" id="KW-1185">Reference proteome</keyword>
<evidence type="ECO:0000259" key="6">
    <source>
        <dbReference type="PROSITE" id="PS51891"/>
    </source>
</evidence>
<evidence type="ECO:0000256" key="5">
    <source>
        <dbReference type="SAM" id="MobiDB-lite"/>
    </source>
</evidence>